<dbReference type="Gene3D" id="1.10.10.10">
    <property type="entry name" value="Winged helix-like DNA-binding domain superfamily/Winged helix DNA-binding domain"/>
    <property type="match status" value="1"/>
</dbReference>
<gene>
    <name evidence="6" type="ORF">H8692_04655</name>
</gene>
<dbReference type="PROSITE" id="PS50043">
    <property type="entry name" value="HTH_LUXR_2"/>
    <property type="match status" value="1"/>
</dbReference>
<dbReference type="InterPro" id="IPR016032">
    <property type="entry name" value="Sig_transdc_resp-reg_C-effctor"/>
</dbReference>
<feature type="domain" description="HTH luxR-type" evidence="5">
    <location>
        <begin position="64"/>
        <end position="129"/>
    </location>
</feature>
<accession>A0A926E655</accession>
<dbReference type="SMART" id="SM00421">
    <property type="entry name" value="HTH_LUXR"/>
    <property type="match status" value="1"/>
</dbReference>
<evidence type="ECO:0000313" key="6">
    <source>
        <dbReference type="EMBL" id="MBC8568057.1"/>
    </source>
</evidence>
<keyword evidence="4" id="KW-1133">Transmembrane helix</keyword>
<sequence>MGLFAGKYGVSAWEVETPDFTGAVLFLVNLATCVFVFREDFSPLFFGEDVYVAESADIDEKLDFIAAAHKLTVREREVLGLVYMGNTNPDIAEALFISVNTVKKHIRNIYEKLDVKSRSEVIHLINARNIKNDEKNRI</sequence>
<dbReference type="PRINTS" id="PR00038">
    <property type="entry name" value="HTHLUXR"/>
</dbReference>
<dbReference type="SUPFAM" id="SSF46894">
    <property type="entry name" value="C-terminal effector domain of the bipartite response regulators"/>
    <property type="match status" value="1"/>
</dbReference>
<keyword evidence="7" id="KW-1185">Reference proteome</keyword>
<keyword evidence="4" id="KW-0472">Membrane</keyword>
<dbReference type="InterPro" id="IPR000792">
    <property type="entry name" value="Tscrpt_reg_LuxR_C"/>
</dbReference>
<proteinExistence type="predicted"/>
<dbReference type="PANTHER" id="PTHR44688">
    <property type="entry name" value="DNA-BINDING TRANSCRIPTIONAL ACTIVATOR DEVR_DOSR"/>
    <property type="match status" value="1"/>
</dbReference>
<dbReference type="PROSITE" id="PS00622">
    <property type="entry name" value="HTH_LUXR_1"/>
    <property type="match status" value="1"/>
</dbReference>
<dbReference type="GO" id="GO:0003677">
    <property type="term" value="F:DNA binding"/>
    <property type="evidence" value="ECO:0007669"/>
    <property type="project" value="UniProtKB-KW"/>
</dbReference>
<keyword evidence="2" id="KW-0238">DNA-binding</keyword>
<reference evidence="6" key="1">
    <citation type="submission" date="2020-08" db="EMBL/GenBank/DDBJ databases">
        <title>Genome public.</title>
        <authorList>
            <person name="Liu C."/>
            <person name="Sun Q."/>
        </authorList>
    </citation>
    <scope>NUCLEOTIDE SEQUENCE</scope>
    <source>
        <strain evidence="6">NSJ-24</strain>
    </source>
</reference>
<evidence type="ECO:0000313" key="7">
    <source>
        <dbReference type="Proteomes" id="UP000610862"/>
    </source>
</evidence>
<dbReference type="Pfam" id="PF00196">
    <property type="entry name" value="GerE"/>
    <property type="match status" value="1"/>
</dbReference>
<dbReference type="GO" id="GO:0006355">
    <property type="term" value="P:regulation of DNA-templated transcription"/>
    <property type="evidence" value="ECO:0007669"/>
    <property type="project" value="InterPro"/>
</dbReference>
<evidence type="ECO:0000259" key="5">
    <source>
        <dbReference type="PROSITE" id="PS50043"/>
    </source>
</evidence>
<evidence type="ECO:0000256" key="4">
    <source>
        <dbReference type="SAM" id="Phobius"/>
    </source>
</evidence>
<dbReference type="CDD" id="cd06170">
    <property type="entry name" value="LuxR_C_like"/>
    <property type="match status" value="1"/>
</dbReference>
<dbReference type="Proteomes" id="UP000610862">
    <property type="component" value="Unassembled WGS sequence"/>
</dbReference>
<evidence type="ECO:0000256" key="1">
    <source>
        <dbReference type="ARBA" id="ARBA00023015"/>
    </source>
</evidence>
<feature type="transmembrane region" description="Helical" evidence="4">
    <location>
        <begin position="20"/>
        <end position="37"/>
    </location>
</feature>
<dbReference type="PANTHER" id="PTHR44688:SF16">
    <property type="entry name" value="DNA-BINDING TRANSCRIPTIONAL ACTIVATOR DEVR_DOSR"/>
    <property type="match status" value="1"/>
</dbReference>
<name>A0A926E655_9FIRM</name>
<organism evidence="6 7">
    <name type="scientific">Lentihominibacter hominis</name>
    <dbReference type="NCBI Taxonomy" id="2763645"/>
    <lineage>
        <taxon>Bacteria</taxon>
        <taxon>Bacillati</taxon>
        <taxon>Bacillota</taxon>
        <taxon>Clostridia</taxon>
        <taxon>Peptostreptococcales</taxon>
        <taxon>Anaerovoracaceae</taxon>
        <taxon>Lentihominibacter</taxon>
    </lineage>
</organism>
<dbReference type="AlphaFoldDB" id="A0A926E655"/>
<dbReference type="EMBL" id="JACRTA010000001">
    <property type="protein sequence ID" value="MBC8568057.1"/>
    <property type="molecule type" value="Genomic_DNA"/>
</dbReference>
<evidence type="ECO:0000256" key="3">
    <source>
        <dbReference type="ARBA" id="ARBA00023163"/>
    </source>
</evidence>
<keyword evidence="1" id="KW-0805">Transcription regulation</keyword>
<comment type="caution">
    <text evidence="6">The sequence shown here is derived from an EMBL/GenBank/DDBJ whole genome shotgun (WGS) entry which is preliminary data.</text>
</comment>
<protein>
    <recommendedName>
        <fullName evidence="5">HTH luxR-type domain-containing protein</fullName>
    </recommendedName>
</protein>
<evidence type="ECO:0000256" key="2">
    <source>
        <dbReference type="ARBA" id="ARBA00023125"/>
    </source>
</evidence>
<keyword evidence="4" id="KW-0812">Transmembrane</keyword>
<keyword evidence="3" id="KW-0804">Transcription</keyword>
<dbReference type="InterPro" id="IPR036388">
    <property type="entry name" value="WH-like_DNA-bd_sf"/>
</dbReference>